<keyword evidence="1" id="KW-0812">Transmembrane</keyword>
<reference evidence="4" key="1">
    <citation type="journal article" date="2018" name="Nat. Microbiol.">
        <title>Leveraging single-cell genomics to expand the fungal tree of life.</title>
        <authorList>
            <person name="Ahrendt S.R."/>
            <person name="Quandt C.A."/>
            <person name="Ciobanu D."/>
            <person name="Clum A."/>
            <person name="Salamov A."/>
            <person name="Andreopoulos B."/>
            <person name="Cheng J.F."/>
            <person name="Woyke T."/>
            <person name="Pelin A."/>
            <person name="Henrissat B."/>
            <person name="Reynolds N.K."/>
            <person name="Benny G.L."/>
            <person name="Smith M.E."/>
            <person name="James T.Y."/>
            <person name="Grigoriev I.V."/>
        </authorList>
    </citation>
    <scope>NUCLEOTIDE SEQUENCE [LARGE SCALE GENOMIC DNA]</scope>
    <source>
        <strain evidence="4">CSF55</strain>
    </source>
</reference>
<dbReference type="EMBL" id="ML005838">
    <property type="protein sequence ID" value="RKP17443.1"/>
    <property type="molecule type" value="Genomic_DNA"/>
</dbReference>
<name>A0A4P9YDE9_ROZAC</name>
<evidence type="ECO:0000313" key="3">
    <source>
        <dbReference type="EMBL" id="RKP17443.1"/>
    </source>
</evidence>
<dbReference type="AlphaFoldDB" id="A0A4P9YDE9"/>
<evidence type="ECO:0000256" key="1">
    <source>
        <dbReference type="SAM" id="Phobius"/>
    </source>
</evidence>
<dbReference type="InterPro" id="IPR018631">
    <property type="entry name" value="AAA-ATPase-like_dom"/>
</dbReference>
<evidence type="ECO:0000313" key="4">
    <source>
        <dbReference type="Proteomes" id="UP000281549"/>
    </source>
</evidence>
<organism evidence="3 4">
    <name type="scientific">Rozella allomycis (strain CSF55)</name>
    <dbReference type="NCBI Taxonomy" id="988480"/>
    <lineage>
        <taxon>Eukaryota</taxon>
        <taxon>Fungi</taxon>
        <taxon>Fungi incertae sedis</taxon>
        <taxon>Cryptomycota</taxon>
        <taxon>Cryptomycota incertae sedis</taxon>
        <taxon>Rozella</taxon>
    </lineage>
</organism>
<proteinExistence type="predicted"/>
<feature type="transmembrane region" description="Helical" evidence="1">
    <location>
        <begin position="148"/>
        <end position="168"/>
    </location>
</feature>
<protein>
    <recommendedName>
        <fullName evidence="2">AAA-ATPase-like domain-containing protein</fullName>
    </recommendedName>
</protein>
<feature type="transmembrane region" description="Helical" evidence="1">
    <location>
        <begin position="112"/>
        <end position="136"/>
    </location>
</feature>
<evidence type="ECO:0000259" key="2">
    <source>
        <dbReference type="Pfam" id="PF09820"/>
    </source>
</evidence>
<gene>
    <name evidence="3" type="ORF">ROZALSC1DRAFT_24197</name>
</gene>
<dbReference type="Proteomes" id="UP000281549">
    <property type="component" value="Unassembled WGS sequence"/>
</dbReference>
<feature type="domain" description="AAA-ATPase-like" evidence="2">
    <location>
        <begin position="28"/>
        <end position="80"/>
    </location>
</feature>
<dbReference type="Pfam" id="PF09820">
    <property type="entry name" value="AAA-ATPase_like"/>
    <property type="match status" value="1"/>
</dbReference>
<sequence>MIKADPFHQSTLKGNFKFEEKKYIQIQRFLAAPENEFVVEVILRPRRFSKSLNLSMLKSFFRLGTDPKLFEGLYIFERELKKRRVEKKKTFMEEYWESYANHKWISWKPMSLAWWTTFLFVSGSFLLLVGSCLRFIGHDEARPISVSVTYAVGGFLFLVASYFLMLEISNSDPMVFLRS</sequence>
<accession>A0A4P9YDE9</accession>
<keyword evidence="1" id="KW-1133">Transmembrane helix</keyword>
<keyword evidence="1" id="KW-0472">Membrane</keyword>